<reference evidence="2" key="2">
    <citation type="submission" date="2023-02" db="EMBL/GenBank/DDBJ databases">
        <authorList>
            <consortium name="DOE Joint Genome Institute"/>
            <person name="Mondo S.J."/>
            <person name="Chang Y."/>
            <person name="Wang Y."/>
            <person name="Ahrendt S."/>
            <person name="Andreopoulos W."/>
            <person name="Barry K."/>
            <person name="Beard J."/>
            <person name="Benny G.L."/>
            <person name="Blankenship S."/>
            <person name="Bonito G."/>
            <person name="Cuomo C."/>
            <person name="Desiro A."/>
            <person name="Gervers K.A."/>
            <person name="Hundley H."/>
            <person name="Kuo A."/>
            <person name="LaButti K."/>
            <person name="Lang B.F."/>
            <person name="Lipzen A."/>
            <person name="O'Donnell K."/>
            <person name="Pangilinan J."/>
            <person name="Reynolds N."/>
            <person name="Sandor L."/>
            <person name="Smith M.W."/>
            <person name="Tsang A."/>
            <person name="Grigoriev I.V."/>
            <person name="Stajich J.E."/>
            <person name="Spatafora J.W."/>
        </authorList>
    </citation>
    <scope>NUCLEOTIDE SEQUENCE</scope>
    <source>
        <strain evidence="2">RSA 2281</strain>
    </source>
</reference>
<evidence type="ECO:0000313" key="2">
    <source>
        <dbReference type="EMBL" id="KAI9250515.1"/>
    </source>
</evidence>
<sequence>MLHFQYVFELPTEEQRRQNLYYRRQQQQRQQEGQLQAIEHHEDSTPVSSLPITVSISTLLQRATSDGLMGNTLREVMTNINEHGSSPPILTPEKMAYVLDGNVGHSDQTAVLDSGRIIRKCQFRDPCFPTEGNNVEVTRNNSDLTATSQTNADDLLYRLIHLIESFNNRSNV</sequence>
<feature type="region of interest" description="Disordered" evidence="1">
    <location>
        <begin position="24"/>
        <end position="47"/>
    </location>
</feature>
<feature type="compositionally biased region" description="Low complexity" evidence="1">
    <location>
        <begin position="24"/>
        <end position="36"/>
    </location>
</feature>
<gene>
    <name evidence="2" type="ORF">BDA99DRAFT_541765</name>
</gene>
<comment type="caution">
    <text evidence="2">The sequence shown here is derived from an EMBL/GenBank/DDBJ whole genome shotgun (WGS) entry which is preliminary data.</text>
</comment>
<evidence type="ECO:0000256" key="1">
    <source>
        <dbReference type="SAM" id="MobiDB-lite"/>
    </source>
</evidence>
<dbReference type="EMBL" id="JAIXMP010000032">
    <property type="protein sequence ID" value="KAI9250515.1"/>
    <property type="molecule type" value="Genomic_DNA"/>
</dbReference>
<proteinExistence type="predicted"/>
<reference evidence="2" key="1">
    <citation type="journal article" date="2022" name="IScience">
        <title>Evolution of zygomycete secretomes and the origins of terrestrial fungal ecologies.</title>
        <authorList>
            <person name="Chang Y."/>
            <person name="Wang Y."/>
            <person name="Mondo S."/>
            <person name="Ahrendt S."/>
            <person name="Andreopoulos W."/>
            <person name="Barry K."/>
            <person name="Beard J."/>
            <person name="Benny G.L."/>
            <person name="Blankenship S."/>
            <person name="Bonito G."/>
            <person name="Cuomo C."/>
            <person name="Desiro A."/>
            <person name="Gervers K.A."/>
            <person name="Hundley H."/>
            <person name="Kuo A."/>
            <person name="LaButti K."/>
            <person name="Lang B.F."/>
            <person name="Lipzen A."/>
            <person name="O'Donnell K."/>
            <person name="Pangilinan J."/>
            <person name="Reynolds N."/>
            <person name="Sandor L."/>
            <person name="Smith M.E."/>
            <person name="Tsang A."/>
            <person name="Grigoriev I.V."/>
            <person name="Stajich J.E."/>
            <person name="Spatafora J.W."/>
        </authorList>
    </citation>
    <scope>NUCLEOTIDE SEQUENCE</scope>
    <source>
        <strain evidence="2">RSA 2281</strain>
    </source>
</reference>
<accession>A0AAD5K1B0</accession>
<name>A0AAD5K1B0_9FUNG</name>
<protein>
    <submittedName>
        <fullName evidence="2">Uncharacterized protein</fullName>
    </submittedName>
</protein>
<dbReference type="Proteomes" id="UP001209540">
    <property type="component" value="Unassembled WGS sequence"/>
</dbReference>
<organism evidence="2 3">
    <name type="scientific">Phascolomyces articulosus</name>
    <dbReference type="NCBI Taxonomy" id="60185"/>
    <lineage>
        <taxon>Eukaryota</taxon>
        <taxon>Fungi</taxon>
        <taxon>Fungi incertae sedis</taxon>
        <taxon>Mucoromycota</taxon>
        <taxon>Mucoromycotina</taxon>
        <taxon>Mucoromycetes</taxon>
        <taxon>Mucorales</taxon>
        <taxon>Lichtheimiaceae</taxon>
        <taxon>Phascolomyces</taxon>
    </lineage>
</organism>
<evidence type="ECO:0000313" key="3">
    <source>
        <dbReference type="Proteomes" id="UP001209540"/>
    </source>
</evidence>
<keyword evidence="3" id="KW-1185">Reference proteome</keyword>
<dbReference type="AlphaFoldDB" id="A0AAD5K1B0"/>